<dbReference type="Pfam" id="PF00583">
    <property type="entry name" value="Acetyltransf_1"/>
    <property type="match status" value="1"/>
</dbReference>
<keyword evidence="1 4" id="KW-0808">Transferase</keyword>
<evidence type="ECO:0000259" key="3">
    <source>
        <dbReference type="PROSITE" id="PS51186"/>
    </source>
</evidence>
<dbReference type="PANTHER" id="PTHR43877">
    <property type="entry name" value="AMINOALKYLPHOSPHONATE N-ACETYLTRANSFERASE-RELATED-RELATED"/>
    <property type="match status" value="1"/>
</dbReference>
<keyword evidence="2" id="KW-0012">Acyltransferase</keyword>
<evidence type="ECO:0000313" key="4">
    <source>
        <dbReference type="EMBL" id="SIQ50035.1"/>
    </source>
</evidence>
<dbReference type="EMBL" id="FTNE01000005">
    <property type="protein sequence ID" value="SIQ50035.1"/>
    <property type="molecule type" value="Genomic_DNA"/>
</dbReference>
<comment type="caution">
    <text evidence="4">The sequence shown here is derived from an EMBL/GenBank/DDBJ whole genome shotgun (WGS) entry which is preliminary data.</text>
</comment>
<name>A0A8G2FDK6_ACIRU</name>
<evidence type="ECO:0000313" key="5">
    <source>
        <dbReference type="Proteomes" id="UP000186308"/>
    </source>
</evidence>
<dbReference type="AlphaFoldDB" id="A0A8G2FDK6"/>
<dbReference type="Proteomes" id="UP000186308">
    <property type="component" value="Unassembled WGS sequence"/>
</dbReference>
<dbReference type="PROSITE" id="PS51186">
    <property type="entry name" value="GNAT"/>
    <property type="match status" value="1"/>
</dbReference>
<dbReference type="CDD" id="cd04301">
    <property type="entry name" value="NAT_SF"/>
    <property type="match status" value="1"/>
</dbReference>
<accession>A0A8G2FDK6</accession>
<dbReference type="GO" id="GO:0016747">
    <property type="term" value="F:acyltransferase activity, transferring groups other than amino-acyl groups"/>
    <property type="evidence" value="ECO:0007669"/>
    <property type="project" value="InterPro"/>
</dbReference>
<dbReference type="Gene3D" id="3.40.630.30">
    <property type="match status" value="1"/>
</dbReference>
<sequence length="190" mass="20738">MVRSVMLFEASGLRVSMLDDATDREAVTELSAACADYALMVTGAPPTPQDGERFFQDCPPGRSLDTMLKLGVRGDSNTLRCLIDVVRDYPEPGIWYIGLLMVHPTDRRTGLGRSLIEGLARHAAGQGAQRLSLGVVEANNAALAFWTALGFTECRRTRGQRIGSLDHLVIEMDRTLVPASRIAALQLPDR</sequence>
<dbReference type="SUPFAM" id="SSF55729">
    <property type="entry name" value="Acyl-CoA N-acyltransferases (Nat)"/>
    <property type="match status" value="1"/>
</dbReference>
<dbReference type="InterPro" id="IPR050832">
    <property type="entry name" value="Bact_Acetyltransf"/>
</dbReference>
<dbReference type="InterPro" id="IPR000182">
    <property type="entry name" value="GNAT_dom"/>
</dbReference>
<feature type="domain" description="N-acetyltransferase" evidence="3">
    <location>
        <begin position="13"/>
        <end position="177"/>
    </location>
</feature>
<reference evidence="4 5" key="1">
    <citation type="submission" date="2017-01" db="EMBL/GenBank/DDBJ databases">
        <authorList>
            <person name="Varghese N."/>
            <person name="Submissions S."/>
        </authorList>
    </citation>
    <scope>NUCLEOTIDE SEQUENCE [LARGE SCALE GENOMIC DNA]</scope>
    <source>
        <strain evidence="4 5">ATCC 35905</strain>
    </source>
</reference>
<proteinExistence type="predicted"/>
<keyword evidence="5" id="KW-1185">Reference proteome</keyword>
<evidence type="ECO:0000256" key="2">
    <source>
        <dbReference type="ARBA" id="ARBA00023315"/>
    </source>
</evidence>
<organism evidence="4 5">
    <name type="scientific">Acidiphilium rubrum</name>
    <dbReference type="NCBI Taxonomy" id="526"/>
    <lineage>
        <taxon>Bacteria</taxon>
        <taxon>Pseudomonadati</taxon>
        <taxon>Pseudomonadota</taxon>
        <taxon>Alphaproteobacteria</taxon>
        <taxon>Acetobacterales</taxon>
        <taxon>Acidocellaceae</taxon>
        <taxon>Acidiphilium</taxon>
    </lineage>
</organism>
<evidence type="ECO:0000256" key="1">
    <source>
        <dbReference type="ARBA" id="ARBA00022679"/>
    </source>
</evidence>
<dbReference type="InterPro" id="IPR016181">
    <property type="entry name" value="Acyl_CoA_acyltransferase"/>
</dbReference>
<dbReference type="RefSeq" id="WP_051657228.1">
    <property type="nucleotide sequence ID" value="NZ_FTNE01000005.1"/>
</dbReference>
<gene>
    <name evidence="4" type="ORF">SAMN05421828_105131</name>
</gene>
<dbReference type="OrthoDB" id="9804026at2"/>
<protein>
    <submittedName>
        <fullName evidence="4">Acetyltransferase (GNAT) family protein</fullName>
    </submittedName>
</protein>